<dbReference type="EMBL" id="BLTE01000005">
    <property type="protein sequence ID" value="GFK93539.1"/>
    <property type="molecule type" value="Genomic_DNA"/>
</dbReference>
<dbReference type="SUPFAM" id="SSF53955">
    <property type="entry name" value="Lysozyme-like"/>
    <property type="match status" value="1"/>
</dbReference>
<name>A0A6V8LTV5_9BACT</name>
<dbReference type="InterPro" id="IPR008258">
    <property type="entry name" value="Transglycosylase_SLT_dom_1"/>
</dbReference>
<dbReference type="CDD" id="cd00254">
    <property type="entry name" value="LT-like"/>
    <property type="match status" value="1"/>
</dbReference>
<evidence type="ECO:0000313" key="2">
    <source>
        <dbReference type="EMBL" id="GFK93539.1"/>
    </source>
</evidence>
<dbReference type="Gene3D" id="1.10.530.10">
    <property type="match status" value="1"/>
</dbReference>
<feature type="domain" description="Transglycosylase SLT" evidence="1">
    <location>
        <begin position="7"/>
        <end position="135"/>
    </location>
</feature>
<comment type="caution">
    <text evidence="2">The sequence shown here is derived from an EMBL/GenBank/DDBJ whole genome shotgun (WGS) entry which is preliminary data.</text>
</comment>
<protein>
    <recommendedName>
        <fullName evidence="1">Transglycosylase SLT domain-containing protein</fullName>
    </recommendedName>
</protein>
<reference evidence="2 3" key="1">
    <citation type="submission" date="2020-04" db="EMBL/GenBank/DDBJ databases">
        <authorList>
            <consortium name="Desulfovibrio sp. FSS-1 genome sequencing consortium"/>
            <person name="Shimoshige H."/>
            <person name="Kobayashi H."/>
            <person name="Maekawa T."/>
        </authorList>
    </citation>
    <scope>NUCLEOTIDE SEQUENCE [LARGE SCALE GENOMIC DNA]</scope>
    <source>
        <strain evidence="2 3">SIID29052-01</strain>
    </source>
</reference>
<dbReference type="Proteomes" id="UP000494245">
    <property type="component" value="Unassembled WGS sequence"/>
</dbReference>
<evidence type="ECO:0000313" key="3">
    <source>
        <dbReference type="Proteomes" id="UP000494245"/>
    </source>
</evidence>
<dbReference type="InterPro" id="IPR023346">
    <property type="entry name" value="Lysozyme-like_dom_sf"/>
</dbReference>
<organism evidence="2 3">
    <name type="scientific">Fundidesulfovibrio magnetotacticus</name>
    <dbReference type="NCBI Taxonomy" id="2730080"/>
    <lineage>
        <taxon>Bacteria</taxon>
        <taxon>Pseudomonadati</taxon>
        <taxon>Thermodesulfobacteriota</taxon>
        <taxon>Desulfovibrionia</taxon>
        <taxon>Desulfovibrionales</taxon>
        <taxon>Desulfovibrionaceae</taxon>
        <taxon>Fundidesulfovibrio</taxon>
    </lineage>
</organism>
<evidence type="ECO:0000259" key="1">
    <source>
        <dbReference type="Pfam" id="PF01464"/>
    </source>
</evidence>
<keyword evidence="3" id="KW-1185">Reference proteome</keyword>
<dbReference type="RefSeq" id="WP_173082667.1">
    <property type="nucleotide sequence ID" value="NZ_BLTE01000005.1"/>
</dbReference>
<dbReference type="Pfam" id="PF01464">
    <property type="entry name" value="SLT"/>
    <property type="match status" value="1"/>
</dbReference>
<dbReference type="AlphaFoldDB" id="A0A6V8LTV5"/>
<gene>
    <name evidence="2" type="ORF">NNJEOMEG_01373</name>
</gene>
<sequence>MDHARRIAETARKHGLPETLVEAVVNVESGGDTWAIRYEPRFFERYLRDNPGVRAKAPCSLETERRAQATSWGLMQVMGATARAMGFDGPFLSALGDPDQGLEVGCACLARQRDRHLAAHGWQGVAAAYNAGGVRREPDGRFANQDYVDKIARRLGGRWPS</sequence>
<reference evidence="2 3" key="2">
    <citation type="submission" date="2020-05" db="EMBL/GenBank/DDBJ databases">
        <title>Draft genome sequence of Desulfovibrio sp. strainFSS-1.</title>
        <authorList>
            <person name="Shimoshige H."/>
            <person name="Kobayashi H."/>
            <person name="Maekawa T."/>
        </authorList>
    </citation>
    <scope>NUCLEOTIDE SEQUENCE [LARGE SCALE GENOMIC DNA]</scope>
    <source>
        <strain evidence="2 3">SIID29052-01</strain>
    </source>
</reference>
<accession>A0A6V8LTV5</accession>
<proteinExistence type="predicted"/>